<dbReference type="PANTHER" id="PTHR11200">
    <property type="entry name" value="INOSITOL 5-PHOSPHATASE"/>
    <property type="match status" value="1"/>
</dbReference>
<feature type="region of interest" description="Disordered" evidence="1">
    <location>
        <begin position="443"/>
        <end position="509"/>
    </location>
</feature>
<feature type="region of interest" description="Disordered" evidence="1">
    <location>
        <begin position="1"/>
        <end position="23"/>
    </location>
</feature>
<dbReference type="Pfam" id="PF22669">
    <property type="entry name" value="Exo_endo_phos2"/>
    <property type="match status" value="2"/>
</dbReference>
<keyword evidence="4" id="KW-1185">Reference proteome</keyword>
<feature type="region of interest" description="Disordered" evidence="1">
    <location>
        <begin position="150"/>
        <end position="195"/>
    </location>
</feature>
<organism evidence="3 4">
    <name type="scientific">Paramarasmius palmivorus</name>
    <dbReference type="NCBI Taxonomy" id="297713"/>
    <lineage>
        <taxon>Eukaryota</taxon>
        <taxon>Fungi</taxon>
        <taxon>Dikarya</taxon>
        <taxon>Basidiomycota</taxon>
        <taxon>Agaricomycotina</taxon>
        <taxon>Agaricomycetes</taxon>
        <taxon>Agaricomycetidae</taxon>
        <taxon>Agaricales</taxon>
        <taxon>Marasmiineae</taxon>
        <taxon>Marasmiaceae</taxon>
        <taxon>Paramarasmius</taxon>
    </lineage>
</organism>
<dbReference type="AlphaFoldDB" id="A0AAW0DJD4"/>
<name>A0AAW0DJD4_9AGAR</name>
<dbReference type="EMBL" id="JAYKXP010000014">
    <property type="protein sequence ID" value="KAK7051080.1"/>
    <property type="molecule type" value="Genomic_DNA"/>
</dbReference>
<reference evidence="3 4" key="1">
    <citation type="submission" date="2024-01" db="EMBL/GenBank/DDBJ databases">
        <title>A draft genome for a cacao thread blight-causing isolate of Paramarasmius palmivorus.</title>
        <authorList>
            <person name="Baruah I.K."/>
            <person name="Bukari Y."/>
            <person name="Amoako-Attah I."/>
            <person name="Meinhardt L.W."/>
            <person name="Bailey B.A."/>
            <person name="Cohen S.P."/>
        </authorList>
    </citation>
    <scope>NUCLEOTIDE SEQUENCE [LARGE SCALE GENOMIC DNA]</scope>
    <source>
        <strain evidence="3 4">GH-12</strain>
    </source>
</reference>
<evidence type="ECO:0000313" key="4">
    <source>
        <dbReference type="Proteomes" id="UP001383192"/>
    </source>
</evidence>
<feature type="domain" description="Inositol polyphosphate-related phosphatase" evidence="2">
    <location>
        <begin position="188"/>
        <end position="458"/>
    </location>
</feature>
<dbReference type="Proteomes" id="UP001383192">
    <property type="component" value="Unassembled WGS sequence"/>
</dbReference>
<gene>
    <name evidence="3" type="ORF">VNI00_005192</name>
</gene>
<dbReference type="GO" id="GO:0004439">
    <property type="term" value="F:phosphatidylinositol-4,5-bisphosphate 5-phosphatase activity"/>
    <property type="evidence" value="ECO:0007669"/>
    <property type="project" value="TreeGrafter"/>
</dbReference>
<accession>A0AAW0DJD4</accession>
<dbReference type="InterPro" id="IPR000300">
    <property type="entry name" value="IPPc"/>
</dbReference>
<feature type="compositionally biased region" description="Low complexity" evidence="1">
    <location>
        <begin position="14"/>
        <end position="23"/>
    </location>
</feature>
<dbReference type="SMART" id="SM00128">
    <property type="entry name" value="IPPc"/>
    <property type="match status" value="1"/>
</dbReference>
<evidence type="ECO:0000256" key="1">
    <source>
        <dbReference type="SAM" id="MobiDB-lite"/>
    </source>
</evidence>
<feature type="compositionally biased region" description="Basic and acidic residues" evidence="1">
    <location>
        <begin position="150"/>
        <end position="192"/>
    </location>
</feature>
<dbReference type="SUPFAM" id="SSF56219">
    <property type="entry name" value="DNase I-like"/>
    <property type="match status" value="1"/>
</dbReference>
<evidence type="ECO:0000313" key="3">
    <source>
        <dbReference type="EMBL" id="KAK7051080.1"/>
    </source>
</evidence>
<dbReference type="GO" id="GO:0046856">
    <property type="term" value="P:phosphatidylinositol dephosphorylation"/>
    <property type="evidence" value="ECO:0007669"/>
    <property type="project" value="InterPro"/>
</dbReference>
<dbReference type="InterPro" id="IPR036691">
    <property type="entry name" value="Endo/exonu/phosph_ase_sf"/>
</dbReference>
<proteinExistence type="predicted"/>
<feature type="compositionally biased region" description="Low complexity" evidence="1">
    <location>
        <begin position="677"/>
        <end position="701"/>
    </location>
</feature>
<feature type="region of interest" description="Disordered" evidence="1">
    <location>
        <begin position="35"/>
        <end position="55"/>
    </location>
</feature>
<feature type="region of interest" description="Disordered" evidence="1">
    <location>
        <begin position="669"/>
        <end position="701"/>
    </location>
</feature>
<feature type="compositionally biased region" description="Basic and acidic residues" evidence="1">
    <location>
        <begin position="487"/>
        <end position="496"/>
    </location>
</feature>
<dbReference type="Gene3D" id="3.60.10.10">
    <property type="entry name" value="Endonuclease/exonuclease/phosphatase"/>
    <property type="match status" value="2"/>
</dbReference>
<feature type="region of interest" description="Disordered" evidence="1">
    <location>
        <begin position="741"/>
        <end position="799"/>
    </location>
</feature>
<feature type="region of interest" description="Disordered" evidence="1">
    <location>
        <begin position="548"/>
        <end position="621"/>
    </location>
</feature>
<comment type="caution">
    <text evidence="3">The sequence shown here is derived from an EMBL/GenBank/DDBJ whole genome shotgun (WGS) entry which is preliminary data.</text>
</comment>
<dbReference type="PANTHER" id="PTHR11200:SF275">
    <property type="entry name" value="LD06095P"/>
    <property type="match status" value="1"/>
</dbReference>
<dbReference type="InterPro" id="IPR046985">
    <property type="entry name" value="IP5"/>
</dbReference>
<sequence length="870" mass="96454">MLTEAQTDIPQRPQLTVQTRQSSQQTVFARLQGLFHDSPSGAPASSIPNDSESNEKLARSIPAQNLPKFLKIRLLTWNMHDSVPKGDLEELFGKVPFYTPPSTAPTSIPQFPADTNHPYHLIVVAGQECPTTSVLPAGLGAGFKLYEKEKDKDKDKDKDKEDRDKEDKPRSSKHSHRDDTLKSKKSHDDLHDSPPSGWTSMIEDWLCHGGYATRAFSPSTSDISIPKPLSPRLQPKEPKKGPYQLLCKERLLGIYLAIYIHRDLRPFVQGTSKSSVTAGLLGGRWGNKGGVGISANIDGKTFLFINCHLAAQIEKANLNDRLNNYNKIKAELAVDDFLKGDDPRVMAEDLTDKFDYTFVFGDLNFRLDISRLHADWLISRQDYAQALAFDQLRNLMLNGRAFVGFHEAPIDFPPTFKYDVLRTLKGSKRRRWKAERAQRLTEVSEKELADAAEAEDCDKSSDEGEGEGEAEVASVASSIWTSTHSRHPTDRDEDGYFRAPAMSRSPSSKLSISVAAQKAKTKWMALLSPTAVPASPTRWLRSRSSLVEGLGPRNHKSNRSVEALSEVKNQAESSEGSPDPSEAPLRPPPPLGRVSSTKSSAHSDEDDEEGKAVYDTSSKKRVPSWCDRILWKSTVEPDPDPEIDDYDTYSRPRTRVGQFFANAFRPLTSRSRRESMASISTSAASSATPIPSNDSPLPSPDLLESIIPFSRFVYPESRPQGSQSMEHLAVVDKPSLPRIETIEPDADTHDPSSTPSDTIDRRKRPRSSSGAPHTLALDTIPHTIPGGSQRDHTQTSTPSKWRFLPSFLTHTSSGSTSSEVSASVPSGLPRLPRKGDVVCLSYRALDDKEMRRLEGRSDHRPVIGSYAVYI</sequence>
<feature type="compositionally biased region" description="Polar residues" evidence="1">
    <location>
        <begin position="567"/>
        <end position="576"/>
    </location>
</feature>
<evidence type="ECO:0000259" key="2">
    <source>
        <dbReference type="SMART" id="SM00128"/>
    </source>
</evidence>
<protein>
    <recommendedName>
        <fullName evidence="2">Inositol polyphosphate-related phosphatase domain-containing protein</fullName>
    </recommendedName>
</protein>